<dbReference type="Proteomes" id="UP000254055">
    <property type="component" value="Unassembled WGS sequence"/>
</dbReference>
<organism evidence="10 11">
    <name type="scientific">Neisseria zoodegmatis</name>
    <dbReference type="NCBI Taxonomy" id="326523"/>
    <lineage>
        <taxon>Bacteria</taxon>
        <taxon>Pseudomonadati</taxon>
        <taxon>Pseudomonadota</taxon>
        <taxon>Betaproteobacteria</taxon>
        <taxon>Neisseriales</taxon>
        <taxon>Neisseriaceae</taxon>
        <taxon>Neisseria</taxon>
    </lineage>
</organism>
<evidence type="ECO:0000256" key="8">
    <source>
        <dbReference type="SAM" id="Phobius"/>
    </source>
</evidence>
<gene>
    <name evidence="10" type="primary">cstA</name>
    <name evidence="10" type="ORF">NCTC12229_00195</name>
</gene>
<evidence type="ECO:0000256" key="5">
    <source>
        <dbReference type="ARBA" id="ARBA00022692"/>
    </source>
</evidence>
<feature type="transmembrane region" description="Helical" evidence="8">
    <location>
        <begin position="159"/>
        <end position="183"/>
    </location>
</feature>
<feature type="transmembrane region" description="Helical" evidence="8">
    <location>
        <begin position="7"/>
        <end position="27"/>
    </location>
</feature>
<feature type="transmembrane region" description="Helical" evidence="8">
    <location>
        <begin position="93"/>
        <end position="113"/>
    </location>
</feature>
<keyword evidence="4" id="KW-1003">Cell membrane</keyword>
<keyword evidence="6 8" id="KW-1133">Transmembrane helix</keyword>
<dbReference type="RefSeq" id="WP_115133194.1">
    <property type="nucleotide sequence ID" value="NZ_UGRS01000001.1"/>
</dbReference>
<keyword evidence="5 8" id="KW-0812">Transmembrane</keyword>
<keyword evidence="3" id="KW-0813">Transport</keyword>
<comment type="similarity">
    <text evidence="2">Belongs to the peptide transporter carbon starvation (CstA) (TC 2.A.114) family.</text>
</comment>
<feature type="transmembrane region" description="Helical" evidence="8">
    <location>
        <begin position="465"/>
        <end position="489"/>
    </location>
</feature>
<evidence type="ECO:0000256" key="1">
    <source>
        <dbReference type="ARBA" id="ARBA00004651"/>
    </source>
</evidence>
<dbReference type="Pfam" id="PF02554">
    <property type="entry name" value="CstA"/>
    <property type="match status" value="1"/>
</dbReference>
<evidence type="ECO:0000313" key="10">
    <source>
        <dbReference type="EMBL" id="SUA35788.1"/>
    </source>
</evidence>
<evidence type="ECO:0000256" key="6">
    <source>
        <dbReference type="ARBA" id="ARBA00022989"/>
    </source>
</evidence>
<evidence type="ECO:0000256" key="7">
    <source>
        <dbReference type="ARBA" id="ARBA00023136"/>
    </source>
</evidence>
<sequence>MKHLKTFLIWGIVVLVGLASFTTLAIHRGEQVSAVWMVTSAVSVYCIAYRFYSLYIAKNVMELDPNRLTPAERHNDGLDYVPTHKGVLFGHHFAAIAGAGPLVGPVLAAQMGYLPGTLWIIFGVVFAGAVQDMMVLFVSMRRDGKSLGDIVKQELGTTAGVIASIGILMIMVIIMAVLALIVVKALVHSPWGTFTIAATIPIALFMGIYTRYIRPGKIGEISIVGFILLMLAIVYGEDVAHSSFAHFFDLDGVQLTWAIMIYGFIAAVLPVWLLLTPRDYLSTFLKIGTIIALAIGIVIVGPALQMPAVTKFIDGTGPVFSGNLFPFLFITIACGAVSGFHALISSGTTPKMVENETHVRMIGYGGMLMESFVAIMALAAAASLDPGVYFAMNSPTALIGTDAANAAQVITNQLGFPVEEATLLNMAKDVGENTILSRAGGAPTLAVGMANIMSQLISGPGMMAFWYHFALLFEALFILTAVDAGTRVARFMIQDLGGIFIKPFGNTDSLPANLTATLIAVALWGYFLYTGVTDPLGGINSLWPLFGIGNQMLAGVALIMVSVVLVKMKKERYVWVPLVPALGVLFVTCYASLQKLFHSDAKIGFLAHAAKFKDAAARGEILAPAKNMEEMSRIAFNDYVNSGLTVIFLSVVVIVAVYGLRVALKARKVAWPTAKEVPAVYRNEVQHNES</sequence>
<evidence type="ECO:0000256" key="4">
    <source>
        <dbReference type="ARBA" id="ARBA00022475"/>
    </source>
</evidence>
<feature type="transmembrane region" description="Helical" evidence="8">
    <location>
        <begin position="324"/>
        <end position="344"/>
    </location>
</feature>
<feature type="transmembrane region" description="Helical" evidence="8">
    <location>
        <begin position="287"/>
        <end position="304"/>
    </location>
</feature>
<evidence type="ECO:0000259" key="9">
    <source>
        <dbReference type="Pfam" id="PF02554"/>
    </source>
</evidence>
<dbReference type="PANTHER" id="PTHR30252">
    <property type="entry name" value="INNER MEMBRANE PEPTIDE TRANSPORTER"/>
    <property type="match status" value="1"/>
</dbReference>
<keyword evidence="7 8" id="KW-0472">Membrane</keyword>
<reference evidence="10 11" key="1">
    <citation type="submission" date="2018-06" db="EMBL/GenBank/DDBJ databases">
        <authorList>
            <consortium name="Pathogen Informatics"/>
            <person name="Doyle S."/>
        </authorList>
    </citation>
    <scope>NUCLEOTIDE SEQUENCE [LARGE SCALE GENOMIC DNA]</scope>
    <source>
        <strain evidence="10 11">NCTC12229</strain>
    </source>
</reference>
<feature type="transmembrane region" description="Helical" evidence="8">
    <location>
        <begin position="639"/>
        <end position="660"/>
    </location>
</feature>
<evidence type="ECO:0000256" key="3">
    <source>
        <dbReference type="ARBA" id="ARBA00022448"/>
    </source>
</evidence>
<feature type="domain" description="CstA N-terminal" evidence="9">
    <location>
        <begin position="33"/>
        <end position="591"/>
    </location>
</feature>
<dbReference type="GO" id="GO:0005886">
    <property type="term" value="C:plasma membrane"/>
    <property type="evidence" value="ECO:0007669"/>
    <property type="project" value="UniProtKB-SubCell"/>
</dbReference>
<feature type="transmembrane region" description="Helical" evidence="8">
    <location>
        <begin position="364"/>
        <end position="384"/>
    </location>
</feature>
<dbReference type="InterPro" id="IPR051605">
    <property type="entry name" value="CstA"/>
</dbReference>
<dbReference type="OrthoDB" id="9761224at2"/>
<comment type="subcellular location">
    <subcellularLocation>
        <location evidence="1">Cell membrane</location>
        <topology evidence="1">Multi-pass membrane protein</topology>
    </subcellularLocation>
</comment>
<protein>
    <submittedName>
        <fullName evidence="10">Protein CstA</fullName>
    </submittedName>
</protein>
<evidence type="ECO:0000313" key="11">
    <source>
        <dbReference type="Proteomes" id="UP000254055"/>
    </source>
</evidence>
<feature type="transmembrane region" description="Helical" evidence="8">
    <location>
        <begin position="119"/>
        <end position="138"/>
    </location>
</feature>
<dbReference type="InterPro" id="IPR003706">
    <property type="entry name" value="CstA_N"/>
</dbReference>
<feature type="transmembrane region" description="Helical" evidence="8">
    <location>
        <begin position="510"/>
        <end position="529"/>
    </location>
</feature>
<feature type="transmembrane region" description="Helical" evidence="8">
    <location>
        <begin position="189"/>
        <end position="209"/>
    </location>
</feature>
<feature type="transmembrane region" description="Helical" evidence="8">
    <location>
        <begin position="33"/>
        <end position="52"/>
    </location>
</feature>
<evidence type="ECO:0000256" key="2">
    <source>
        <dbReference type="ARBA" id="ARBA00007755"/>
    </source>
</evidence>
<dbReference type="EMBL" id="UGRS01000001">
    <property type="protein sequence ID" value="SUA35788.1"/>
    <property type="molecule type" value="Genomic_DNA"/>
</dbReference>
<feature type="transmembrane region" description="Helical" evidence="8">
    <location>
        <begin position="573"/>
        <end position="593"/>
    </location>
</feature>
<name>A0A378WEB5_9NEIS</name>
<dbReference type="AlphaFoldDB" id="A0A378WEB5"/>
<accession>A0A378WEB5</accession>
<feature type="transmembrane region" description="Helical" evidence="8">
    <location>
        <begin position="541"/>
        <end position="566"/>
    </location>
</feature>
<dbReference type="PANTHER" id="PTHR30252:SF3">
    <property type="entry name" value="PYRUVATE_PROTON SYMPORTER BTST"/>
    <property type="match status" value="1"/>
</dbReference>
<proteinExistence type="inferred from homology"/>
<feature type="transmembrane region" description="Helical" evidence="8">
    <location>
        <begin position="218"/>
        <end position="235"/>
    </location>
</feature>
<feature type="transmembrane region" description="Helical" evidence="8">
    <location>
        <begin position="255"/>
        <end position="275"/>
    </location>
</feature>
<dbReference type="GO" id="GO:0009267">
    <property type="term" value="P:cellular response to starvation"/>
    <property type="evidence" value="ECO:0007669"/>
    <property type="project" value="InterPro"/>
</dbReference>